<name>A0A0V1C2E9_TRISP</name>
<evidence type="ECO:0000313" key="2">
    <source>
        <dbReference type="Proteomes" id="UP000054776"/>
    </source>
</evidence>
<comment type="caution">
    <text evidence="1">The sequence shown here is derived from an EMBL/GenBank/DDBJ whole genome shotgun (WGS) entry which is preliminary data.</text>
</comment>
<protein>
    <submittedName>
        <fullName evidence="1">Uncharacterized protein</fullName>
    </submittedName>
</protein>
<dbReference type="EMBL" id="JYDH01000001">
    <property type="protein sequence ID" value="KRY43336.1"/>
    <property type="molecule type" value="Genomic_DNA"/>
</dbReference>
<dbReference type="InParanoid" id="A0A0V1C2E9"/>
<organism evidence="1 2">
    <name type="scientific">Trichinella spiralis</name>
    <name type="common">Trichina worm</name>
    <dbReference type="NCBI Taxonomy" id="6334"/>
    <lineage>
        <taxon>Eukaryota</taxon>
        <taxon>Metazoa</taxon>
        <taxon>Ecdysozoa</taxon>
        <taxon>Nematoda</taxon>
        <taxon>Enoplea</taxon>
        <taxon>Dorylaimia</taxon>
        <taxon>Trichinellida</taxon>
        <taxon>Trichinellidae</taxon>
        <taxon>Trichinella</taxon>
    </lineage>
</organism>
<gene>
    <name evidence="1" type="ORF">T01_15942</name>
</gene>
<proteinExistence type="predicted"/>
<dbReference type="AlphaFoldDB" id="A0A0V1C2E9"/>
<keyword evidence="2" id="KW-1185">Reference proteome</keyword>
<dbReference type="Proteomes" id="UP000054776">
    <property type="component" value="Unassembled WGS sequence"/>
</dbReference>
<evidence type="ECO:0000313" key="1">
    <source>
        <dbReference type="EMBL" id="KRY43336.1"/>
    </source>
</evidence>
<reference evidence="1 2" key="1">
    <citation type="submission" date="2015-01" db="EMBL/GenBank/DDBJ databases">
        <title>Evolution of Trichinella species and genotypes.</title>
        <authorList>
            <person name="Korhonen P.K."/>
            <person name="Edoardo P."/>
            <person name="Giuseppe L.R."/>
            <person name="Gasser R.B."/>
        </authorList>
    </citation>
    <scope>NUCLEOTIDE SEQUENCE [LARGE SCALE GENOMIC DNA]</scope>
    <source>
        <strain evidence="1">ISS3</strain>
    </source>
</reference>
<accession>A0A0V1C2E9</accession>
<sequence length="126" mass="14686">MSKIELCKTLESLHNNAIYQANQNTLQFHQSSKTFIFCKYEVIFTHALYNGPYNMDKFPLFKSNFMAQAGSNVRPYIRGSRSIFVLENHIQCHVMAIKLCRKQFTTYDQAIVPSESVNNERYTFAN</sequence>